<dbReference type="SUPFAM" id="SSF89550">
    <property type="entry name" value="PHP domain-like"/>
    <property type="match status" value="1"/>
</dbReference>
<sequence>MRHAREIRLAKIIDKVNSLGYNVSVEATDVSHRAFGRPHVAKALVEKGYFKDIQEAFDILLKCGKPGYVPQPKLSPTEAVELIHQAGGIAFLAHPSELKDVKLVKRLLESIKFDGIEVWHPSAGAETENWLEIAKTYELLISGGSDFHGDNGRFPKNLGDFSILYKNVKSMIEYK</sequence>
<dbReference type="InterPro" id="IPR052018">
    <property type="entry name" value="PHP_domain"/>
</dbReference>
<reference evidence="1" key="1">
    <citation type="submission" date="2019-08" db="EMBL/GenBank/DDBJ databases">
        <authorList>
            <person name="Kucharzyk K."/>
            <person name="Murdoch R.W."/>
            <person name="Higgins S."/>
            <person name="Loffler F."/>
        </authorList>
    </citation>
    <scope>NUCLEOTIDE SEQUENCE</scope>
</reference>
<dbReference type="AlphaFoldDB" id="A0A644ZSN7"/>
<dbReference type="EMBL" id="VSSQ01010322">
    <property type="protein sequence ID" value="MPM44019.1"/>
    <property type="molecule type" value="Genomic_DNA"/>
</dbReference>
<dbReference type="GO" id="GO:0004534">
    <property type="term" value="F:5'-3' RNA exonuclease activity"/>
    <property type="evidence" value="ECO:0007669"/>
    <property type="project" value="TreeGrafter"/>
</dbReference>
<dbReference type="Gene3D" id="3.20.20.140">
    <property type="entry name" value="Metal-dependent hydrolases"/>
    <property type="match status" value="1"/>
</dbReference>
<organism evidence="1">
    <name type="scientific">bioreactor metagenome</name>
    <dbReference type="NCBI Taxonomy" id="1076179"/>
    <lineage>
        <taxon>unclassified sequences</taxon>
        <taxon>metagenomes</taxon>
        <taxon>ecological metagenomes</taxon>
    </lineage>
</organism>
<gene>
    <name evidence="1" type="ORF">SDC9_90697</name>
</gene>
<dbReference type="InterPro" id="IPR016195">
    <property type="entry name" value="Pol/histidinol_Pase-like"/>
</dbReference>
<proteinExistence type="predicted"/>
<protein>
    <recommendedName>
        <fullName evidence="2">3',5'-nucleoside bisphosphate phosphatase</fullName>
    </recommendedName>
</protein>
<dbReference type="Gene3D" id="1.10.150.650">
    <property type="match status" value="1"/>
</dbReference>
<dbReference type="PANTHER" id="PTHR42924">
    <property type="entry name" value="EXONUCLEASE"/>
    <property type="match status" value="1"/>
</dbReference>
<evidence type="ECO:0000313" key="1">
    <source>
        <dbReference type="EMBL" id="MPM44019.1"/>
    </source>
</evidence>
<accession>A0A644ZSN7</accession>
<dbReference type="PANTHER" id="PTHR42924:SF3">
    <property type="entry name" value="POLYMERASE_HISTIDINOL PHOSPHATASE N-TERMINAL DOMAIN-CONTAINING PROTEIN"/>
    <property type="match status" value="1"/>
</dbReference>
<name>A0A644ZSN7_9ZZZZ</name>
<dbReference type="GO" id="GO:0035312">
    <property type="term" value="F:5'-3' DNA exonuclease activity"/>
    <property type="evidence" value="ECO:0007669"/>
    <property type="project" value="TreeGrafter"/>
</dbReference>
<comment type="caution">
    <text evidence="1">The sequence shown here is derived from an EMBL/GenBank/DDBJ whole genome shotgun (WGS) entry which is preliminary data.</text>
</comment>
<evidence type="ECO:0008006" key="2">
    <source>
        <dbReference type="Google" id="ProtNLM"/>
    </source>
</evidence>